<accession>A0ABM6AWD2</accession>
<evidence type="ECO:0000313" key="2">
    <source>
        <dbReference type="Proteomes" id="UP000076720"/>
    </source>
</evidence>
<gene>
    <name evidence="1" type="ORF">SAM40697_1655</name>
</gene>
<keyword evidence="2" id="KW-1185">Reference proteome</keyword>
<organism evidence="1 2">
    <name type="scientific">Streptomyces ambofaciens</name>
    <dbReference type="NCBI Taxonomy" id="1889"/>
    <lineage>
        <taxon>Bacteria</taxon>
        <taxon>Bacillati</taxon>
        <taxon>Actinomycetota</taxon>
        <taxon>Actinomycetes</taxon>
        <taxon>Kitasatosporales</taxon>
        <taxon>Streptomycetaceae</taxon>
        <taxon>Streptomyces</taxon>
    </lineage>
</organism>
<evidence type="ECO:0000313" key="1">
    <source>
        <dbReference type="EMBL" id="ANB05615.1"/>
    </source>
</evidence>
<sequence length="103" mass="11862">MVISGFQPPPITGGIKRGVKRLADAQLDVTHESVRPEVVRLINSYIETRERRHTDHFWDVMAEIITIAVGARIADKEPPLDKEEVWDYIDATAVFWNTWNHPQ</sequence>
<dbReference type="Proteomes" id="UP000076720">
    <property type="component" value="Chromosome"/>
</dbReference>
<dbReference type="RefSeq" id="WP_063481702.1">
    <property type="nucleotide sequence ID" value="NZ_CP012949.1"/>
</dbReference>
<dbReference type="EMBL" id="CP012949">
    <property type="protein sequence ID" value="ANB05615.1"/>
    <property type="molecule type" value="Genomic_DNA"/>
</dbReference>
<name>A0ABM6AWD2_STRAM</name>
<reference evidence="1 2" key="2">
    <citation type="journal article" date="2016" name="Genome Announc.">
        <title>Complete Genome Sequence of Streptomyces ambofaciens DSM 40697, a Paradigm for Genome Plasticity Studies.</title>
        <authorList>
            <person name="Thibessard A."/>
            <person name="Leblond P."/>
        </authorList>
    </citation>
    <scope>NUCLEOTIDE SEQUENCE [LARGE SCALE GENOMIC DNA]</scope>
    <source>
        <strain evidence="1 2">DSM 40697</strain>
    </source>
</reference>
<proteinExistence type="predicted"/>
<reference evidence="2" key="1">
    <citation type="submission" date="2015-10" db="EMBL/GenBank/DDBJ databases">
        <title>Complete genome sequence of Streptomyces ambofaciens DSM 40697.</title>
        <authorList>
            <person name="Thibessard A."/>
            <person name="Leblond P."/>
        </authorList>
    </citation>
    <scope>NUCLEOTIDE SEQUENCE [LARGE SCALE GENOMIC DNA]</scope>
    <source>
        <strain evidence="2">DSM 40697</strain>
    </source>
</reference>
<protein>
    <submittedName>
        <fullName evidence="1">Uncharacterized protein</fullName>
    </submittedName>
</protein>